<dbReference type="InterPro" id="IPR027417">
    <property type="entry name" value="P-loop_NTPase"/>
</dbReference>
<organism evidence="3 4">
    <name type="scientific">Thalassotalea profundi</name>
    <dbReference type="NCBI Taxonomy" id="2036687"/>
    <lineage>
        <taxon>Bacteria</taxon>
        <taxon>Pseudomonadati</taxon>
        <taxon>Pseudomonadota</taxon>
        <taxon>Gammaproteobacteria</taxon>
        <taxon>Alteromonadales</taxon>
        <taxon>Colwelliaceae</taxon>
        <taxon>Thalassotalea</taxon>
    </lineage>
</organism>
<evidence type="ECO:0000313" key="3">
    <source>
        <dbReference type="EMBL" id="GHE98319.1"/>
    </source>
</evidence>
<keyword evidence="4" id="KW-1185">Reference proteome</keyword>
<accession>A0ABQ3J2K3</accession>
<evidence type="ECO:0000256" key="2">
    <source>
        <dbReference type="PROSITE-ProRule" id="PRU00339"/>
    </source>
</evidence>
<dbReference type="Proteomes" id="UP000626370">
    <property type="component" value="Unassembled WGS sequence"/>
</dbReference>
<sequence length="567" mass="65228">MNNTINTSSTPNFSLQEKQQLLLAEQAFGQRDLQKAESIYRSLIKENISLPEPYSQLALICAMTNRIDEARSLWSYVLEIHPQFIGALLGLGDICKFEKNYTNAINYYQKVTLLNKKHALSFLNISYCLKQLGKFSESETACKKAITISPNYKQAKEFLGELLVIKGDFEQANKVLNQLISEEPNNVKALYSLGNLLKSKGDFDQAKSCYQKIFLINPEYTQAHFTYSTIHKYLDKNDPHIQLMLTQYSNNKNTEENKIQLSFALAKAYEDIQEYSKSFQYLTTGNQLRFERYNYDISSDQTFIKNIIEVFNKDAINALSIKSNSSNTPIFIVGMPRSGTSLVEKILSTHTEVHGAGELDYFFQLGTSALLSENSNYLFSPLNNYANELFQQMGNSYIEKLNLLNHKAKYVTDKLPFNMLLIGLIKVALPNAKIIHCVRDPKDNYLSIFKKNFTTDNYRFAYNLTTLGQFHHLYSELMAHWHSVFPDSIYDIEYESLISDPENEIKKLINICNLDWQEECLKFHKSEAIVTTASAFQVRQPIYNSSIGIWKKYETFLTPLLKELDSI</sequence>
<dbReference type="RefSeq" id="WP_189379052.1">
    <property type="nucleotide sequence ID" value="NZ_BNAH01000013.1"/>
</dbReference>
<evidence type="ECO:0000256" key="1">
    <source>
        <dbReference type="ARBA" id="ARBA00022679"/>
    </source>
</evidence>
<feature type="repeat" description="TPR" evidence="2">
    <location>
        <begin position="153"/>
        <end position="186"/>
    </location>
</feature>
<dbReference type="Pfam" id="PF13181">
    <property type="entry name" value="TPR_8"/>
    <property type="match status" value="2"/>
</dbReference>
<reference evidence="4" key="1">
    <citation type="journal article" date="2019" name="Int. J. Syst. Evol. Microbiol.">
        <title>The Global Catalogue of Microorganisms (GCM) 10K type strain sequencing project: providing services to taxonomists for standard genome sequencing and annotation.</title>
        <authorList>
            <consortium name="The Broad Institute Genomics Platform"/>
            <consortium name="The Broad Institute Genome Sequencing Center for Infectious Disease"/>
            <person name="Wu L."/>
            <person name="Ma J."/>
        </authorList>
    </citation>
    <scope>NUCLEOTIDE SEQUENCE [LARGE SCALE GENOMIC DNA]</scope>
    <source>
        <strain evidence="4">CGMCC 1.15922</strain>
    </source>
</reference>
<dbReference type="InterPro" id="IPR019734">
    <property type="entry name" value="TPR_rpt"/>
</dbReference>
<dbReference type="Gene3D" id="1.25.40.10">
    <property type="entry name" value="Tetratricopeptide repeat domain"/>
    <property type="match status" value="1"/>
</dbReference>
<protein>
    <submittedName>
        <fullName evidence="3">Sulfotransferase</fullName>
    </submittedName>
</protein>
<proteinExistence type="predicted"/>
<dbReference type="InterPro" id="IPR026634">
    <property type="entry name" value="TPST-like"/>
</dbReference>
<dbReference type="InterPro" id="IPR011990">
    <property type="entry name" value="TPR-like_helical_dom_sf"/>
</dbReference>
<dbReference type="SMART" id="SM00028">
    <property type="entry name" value="TPR"/>
    <property type="match status" value="6"/>
</dbReference>
<dbReference type="Gene3D" id="3.40.50.300">
    <property type="entry name" value="P-loop containing nucleotide triphosphate hydrolases"/>
    <property type="match status" value="1"/>
</dbReference>
<keyword evidence="2" id="KW-0802">TPR repeat</keyword>
<comment type="caution">
    <text evidence="3">The sequence shown here is derived from an EMBL/GenBank/DDBJ whole genome shotgun (WGS) entry which is preliminary data.</text>
</comment>
<dbReference type="Pfam" id="PF13469">
    <property type="entry name" value="Sulfotransfer_3"/>
    <property type="match status" value="1"/>
</dbReference>
<name>A0ABQ3J2K3_9GAMM</name>
<gene>
    <name evidence="3" type="ORF">GCM10011501_29820</name>
</gene>
<dbReference type="SUPFAM" id="SSF52540">
    <property type="entry name" value="P-loop containing nucleoside triphosphate hydrolases"/>
    <property type="match status" value="1"/>
</dbReference>
<dbReference type="Pfam" id="PF14559">
    <property type="entry name" value="TPR_19"/>
    <property type="match status" value="1"/>
</dbReference>
<dbReference type="SUPFAM" id="SSF48452">
    <property type="entry name" value="TPR-like"/>
    <property type="match status" value="1"/>
</dbReference>
<dbReference type="PANTHER" id="PTHR12788:SF10">
    <property type="entry name" value="PROTEIN-TYROSINE SULFOTRANSFERASE"/>
    <property type="match status" value="1"/>
</dbReference>
<dbReference type="PANTHER" id="PTHR12788">
    <property type="entry name" value="PROTEIN-TYROSINE SULFOTRANSFERASE 2"/>
    <property type="match status" value="1"/>
</dbReference>
<feature type="repeat" description="TPR" evidence="2">
    <location>
        <begin position="187"/>
        <end position="220"/>
    </location>
</feature>
<dbReference type="EMBL" id="BNAH01000013">
    <property type="protein sequence ID" value="GHE98319.1"/>
    <property type="molecule type" value="Genomic_DNA"/>
</dbReference>
<dbReference type="PROSITE" id="PS50005">
    <property type="entry name" value="TPR"/>
    <property type="match status" value="2"/>
</dbReference>
<keyword evidence="1" id="KW-0808">Transferase</keyword>
<evidence type="ECO:0000313" key="4">
    <source>
        <dbReference type="Proteomes" id="UP000626370"/>
    </source>
</evidence>